<dbReference type="Pfam" id="PF00789">
    <property type="entry name" value="UBX"/>
    <property type="match status" value="1"/>
</dbReference>
<dbReference type="Pfam" id="PF11470">
    <property type="entry name" value="TUG-UBL1"/>
    <property type="match status" value="1"/>
</dbReference>
<keyword evidence="4" id="KW-1185">Reference proteome</keyword>
<evidence type="ECO:0000256" key="1">
    <source>
        <dbReference type="SAM" id="MobiDB-lite"/>
    </source>
</evidence>
<dbReference type="EMBL" id="CAJVPI010000075">
    <property type="protein sequence ID" value="CAG8473834.1"/>
    <property type="molecule type" value="Genomic_DNA"/>
</dbReference>
<dbReference type="OrthoDB" id="440781at2759"/>
<dbReference type="PANTHER" id="PTHR46467:SF1">
    <property type="entry name" value="TETHER CONTAINING UBX DOMAIN FOR GLUT4"/>
    <property type="match status" value="1"/>
</dbReference>
<dbReference type="PROSITE" id="PS50033">
    <property type="entry name" value="UBX"/>
    <property type="match status" value="1"/>
</dbReference>
<dbReference type="InterPro" id="IPR021569">
    <property type="entry name" value="TUG-UBL1"/>
</dbReference>
<dbReference type="SMART" id="SM00166">
    <property type="entry name" value="UBX"/>
    <property type="match status" value="1"/>
</dbReference>
<dbReference type="GO" id="GO:0005737">
    <property type="term" value="C:cytoplasm"/>
    <property type="evidence" value="ECO:0007669"/>
    <property type="project" value="TreeGrafter"/>
</dbReference>
<sequence length="630" mass="70013">MASNVVVLFEGNRQVVKTTPTMALKQIVNTVCTKRKLDPEKYGLKLNKTVLDLSLSVRFANLAPGAKLELVRLNASKVQKEITVALQLGEEGRFISKFMLNTSLWDILSRFEQQSADGSLNITHRTAKTTQTNRNALSKLVRSDKTLYYQQPVCILSNKEYSTISALKSTTLQSLGLTSGNILIRVLFRHTNLTLDDAVAEIMATSTSNVAKTSSVATNSSSASVSTHAPTASPIKTSLTTPPSTASPITQTSKSTELPHAVHIESTEMPPTTADLPATLSQGDVGTTDNLSTEIEEKRGVEKKEKMVAAAIGIEVQEQMEVEKKEIDEREKMKVAATEIKIQEPMEVDEKEIDEKKQTGVATTEIEIKGEMPKFFDRNVKVYNPPPDNMQMTHIELPDSFYELTPTELKYLIAMQKAKNTALENAVFKTKAVRDQELAARERKYPKTLIRIRFPDRTQLEGSFLSKEPVEELYRFVKEAISTPAREFYLFITPPRNVLDNMQISLYKAELSPASIVHFNWSDHQSDDLPYLNSTYLLLRQDLIQSTNESVPTSSSFISESADSHSRGYSLKESSSQEGGSKRNERAASADGSTSGLTGGRADASTSKRTSGNLDKSKRQFAKWFKFINK</sequence>
<feature type="compositionally biased region" description="Polar residues" evidence="1">
    <location>
        <begin position="551"/>
        <end position="561"/>
    </location>
</feature>
<dbReference type="Proteomes" id="UP000789739">
    <property type="component" value="Unassembled WGS sequence"/>
</dbReference>
<feature type="compositionally biased region" description="Polar residues" evidence="1">
    <location>
        <begin position="604"/>
        <end position="614"/>
    </location>
</feature>
<feature type="region of interest" description="Disordered" evidence="1">
    <location>
        <begin position="209"/>
        <end position="257"/>
    </location>
</feature>
<feature type="region of interest" description="Disordered" evidence="1">
    <location>
        <begin position="551"/>
        <end position="615"/>
    </location>
</feature>
<dbReference type="CDD" id="cd16118">
    <property type="entry name" value="UBX2_UBXN9"/>
    <property type="match status" value="1"/>
</dbReference>
<feature type="domain" description="UBX" evidence="2">
    <location>
        <begin position="443"/>
        <end position="519"/>
    </location>
</feature>
<dbReference type="InterPro" id="IPR059238">
    <property type="entry name" value="UBX1_UBXN9"/>
</dbReference>
<accession>A0A9N8W7T5</accession>
<proteinExistence type="predicted"/>
<dbReference type="CDD" id="cd16105">
    <property type="entry name" value="Ubl_ASPSCR1_like"/>
    <property type="match status" value="1"/>
</dbReference>
<feature type="compositionally biased region" description="Low complexity" evidence="1">
    <location>
        <begin position="210"/>
        <end position="253"/>
    </location>
</feature>
<name>A0A9N8W7T5_9GLOM</name>
<dbReference type="SUPFAM" id="SSF54236">
    <property type="entry name" value="Ubiquitin-like"/>
    <property type="match status" value="2"/>
</dbReference>
<dbReference type="InterPro" id="IPR001012">
    <property type="entry name" value="UBX_dom"/>
</dbReference>
<organism evidence="3 4">
    <name type="scientific">Paraglomus brasilianum</name>
    <dbReference type="NCBI Taxonomy" id="144538"/>
    <lineage>
        <taxon>Eukaryota</taxon>
        <taxon>Fungi</taxon>
        <taxon>Fungi incertae sedis</taxon>
        <taxon>Mucoromycota</taxon>
        <taxon>Glomeromycotina</taxon>
        <taxon>Glomeromycetes</taxon>
        <taxon>Paraglomerales</taxon>
        <taxon>Paraglomeraceae</taxon>
        <taxon>Paraglomus</taxon>
    </lineage>
</organism>
<dbReference type="InterPro" id="IPR029071">
    <property type="entry name" value="Ubiquitin-like_domsf"/>
</dbReference>
<dbReference type="Gene3D" id="3.10.20.90">
    <property type="entry name" value="Phosphatidylinositol 3-kinase Catalytic Subunit, Chain A, domain 1"/>
    <property type="match status" value="2"/>
</dbReference>
<evidence type="ECO:0000313" key="3">
    <source>
        <dbReference type="EMBL" id="CAG8473834.1"/>
    </source>
</evidence>
<comment type="caution">
    <text evidence="3">The sequence shown here is derived from an EMBL/GenBank/DDBJ whole genome shotgun (WGS) entry which is preliminary data.</text>
</comment>
<dbReference type="GO" id="GO:0006886">
    <property type="term" value="P:intracellular protein transport"/>
    <property type="evidence" value="ECO:0007669"/>
    <property type="project" value="TreeGrafter"/>
</dbReference>
<dbReference type="GO" id="GO:0012506">
    <property type="term" value="C:vesicle membrane"/>
    <property type="evidence" value="ECO:0007669"/>
    <property type="project" value="TreeGrafter"/>
</dbReference>
<dbReference type="PANTHER" id="PTHR46467">
    <property type="entry name" value="TETHER CONTAINING UBX DOMAIN FOR GLUT4"/>
    <property type="match status" value="1"/>
</dbReference>
<gene>
    <name evidence="3" type="ORF">PBRASI_LOCUS1211</name>
</gene>
<evidence type="ECO:0000313" key="4">
    <source>
        <dbReference type="Proteomes" id="UP000789739"/>
    </source>
</evidence>
<dbReference type="AlphaFoldDB" id="A0A9N8W7T5"/>
<protein>
    <submittedName>
        <fullName evidence="3">11824_t:CDS:1</fullName>
    </submittedName>
</protein>
<dbReference type="GO" id="GO:0005634">
    <property type="term" value="C:nucleus"/>
    <property type="evidence" value="ECO:0007669"/>
    <property type="project" value="TreeGrafter"/>
</dbReference>
<reference evidence="3" key="1">
    <citation type="submission" date="2021-06" db="EMBL/GenBank/DDBJ databases">
        <authorList>
            <person name="Kallberg Y."/>
            <person name="Tangrot J."/>
            <person name="Rosling A."/>
        </authorList>
    </citation>
    <scope>NUCLEOTIDE SEQUENCE</scope>
    <source>
        <strain evidence="3">BR232B</strain>
    </source>
</reference>
<dbReference type="CDD" id="cd17075">
    <property type="entry name" value="UBX1_UBXN9"/>
    <property type="match status" value="1"/>
</dbReference>
<evidence type="ECO:0000259" key="2">
    <source>
        <dbReference type="PROSITE" id="PS50033"/>
    </source>
</evidence>